<gene>
    <name evidence="3" type="ORF">Tco_0875541</name>
</gene>
<protein>
    <submittedName>
        <fullName evidence="3">TLD domain-containing protein 2 isoform X1</fullName>
    </submittedName>
</protein>
<feature type="region of interest" description="Disordered" evidence="1">
    <location>
        <begin position="30"/>
        <end position="52"/>
    </location>
</feature>
<evidence type="ECO:0000313" key="4">
    <source>
        <dbReference type="Proteomes" id="UP001151760"/>
    </source>
</evidence>
<dbReference type="EMBL" id="BQNB010013507">
    <property type="protein sequence ID" value="GJT16835.1"/>
    <property type="molecule type" value="Genomic_DNA"/>
</dbReference>
<sequence>MKVTYLSFFFPTTEPIPSLKTNNLKGINCEVSETPNTKNKNGDQDSGKSTSSSEMFEDAIDLKTPKKHLPDINLDSVFISLELYQFFECCLPNIVKGCQWVLLYSTLKHGMSLRTLIRNTSDLSGPCLLITGDTKGAVFGGLLNCPLMPTPTRKYQGTFQTFVFTTLYGPPTFFRPTEGTNRYFYMCLKDMLAFGGGRNFTLRLDGDFGGASLIPLGIVLSLVQDSLILGST</sequence>
<dbReference type="PANTHER" id="PTHR23354">
    <property type="entry name" value="NUCLEOLAR PROTEIN 7/ESTROGEN RECEPTOR COACTIVATOR-RELATED"/>
    <property type="match status" value="1"/>
</dbReference>
<accession>A0ABQ5BPX8</accession>
<dbReference type="Pfam" id="PF07534">
    <property type="entry name" value="TLD"/>
    <property type="match status" value="1"/>
</dbReference>
<evidence type="ECO:0000313" key="3">
    <source>
        <dbReference type="EMBL" id="GJT16835.1"/>
    </source>
</evidence>
<feature type="compositionally biased region" description="Polar residues" evidence="1">
    <location>
        <begin position="30"/>
        <end position="39"/>
    </location>
</feature>
<reference evidence="3" key="1">
    <citation type="journal article" date="2022" name="Int. J. Mol. Sci.">
        <title>Draft Genome of Tanacetum Coccineum: Genomic Comparison of Closely Related Tanacetum-Family Plants.</title>
        <authorList>
            <person name="Yamashiro T."/>
            <person name="Shiraishi A."/>
            <person name="Nakayama K."/>
            <person name="Satake H."/>
        </authorList>
    </citation>
    <scope>NUCLEOTIDE SEQUENCE</scope>
</reference>
<dbReference type="Proteomes" id="UP001151760">
    <property type="component" value="Unassembled WGS sequence"/>
</dbReference>
<name>A0ABQ5BPX8_9ASTR</name>
<reference evidence="3" key="2">
    <citation type="submission" date="2022-01" db="EMBL/GenBank/DDBJ databases">
        <authorList>
            <person name="Yamashiro T."/>
            <person name="Shiraishi A."/>
            <person name="Satake H."/>
            <person name="Nakayama K."/>
        </authorList>
    </citation>
    <scope>NUCLEOTIDE SEQUENCE</scope>
</reference>
<dbReference type="SMART" id="SM00584">
    <property type="entry name" value="TLDc"/>
    <property type="match status" value="1"/>
</dbReference>
<dbReference type="InterPro" id="IPR006571">
    <property type="entry name" value="TLDc_dom"/>
</dbReference>
<evidence type="ECO:0000256" key="1">
    <source>
        <dbReference type="SAM" id="MobiDB-lite"/>
    </source>
</evidence>
<dbReference type="PROSITE" id="PS51886">
    <property type="entry name" value="TLDC"/>
    <property type="match status" value="1"/>
</dbReference>
<dbReference type="PANTHER" id="PTHR23354:SF74">
    <property type="entry name" value="TLD-DOMAIN CONTAINING NUCLEOLAR PROTEIN"/>
    <property type="match status" value="1"/>
</dbReference>
<evidence type="ECO:0000259" key="2">
    <source>
        <dbReference type="PROSITE" id="PS51886"/>
    </source>
</evidence>
<comment type="caution">
    <text evidence="3">The sequence shown here is derived from an EMBL/GenBank/DDBJ whole genome shotgun (WGS) entry which is preliminary data.</text>
</comment>
<proteinExistence type="predicted"/>
<organism evidence="3 4">
    <name type="scientific">Tanacetum coccineum</name>
    <dbReference type="NCBI Taxonomy" id="301880"/>
    <lineage>
        <taxon>Eukaryota</taxon>
        <taxon>Viridiplantae</taxon>
        <taxon>Streptophyta</taxon>
        <taxon>Embryophyta</taxon>
        <taxon>Tracheophyta</taxon>
        <taxon>Spermatophyta</taxon>
        <taxon>Magnoliopsida</taxon>
        <taxon>eudicotyledons</taxon>
        <taxon>Gunneridae</taxon>
        <taxon>Pentapetalae</taxon>
        <taxon>asterids</taxon>
        <taxon>campanulids</taxon>
        <taxon>Asterales</taxon>
        <taxon>Asteraceae</taxon>
        <taxon>Asteroideae</taxon>
        <taxon>Anthemideae</taxon>
        <taxon>Anthemidinae</taxon>
        <taxon>Tanacetum</taxon>
    </lineage>
</organism>
<keyword evidence="4" id="KW-1185">Reference proteome</keyword>
<feature type="domain" description="TLDc" evidence="2">
    <location>
        <begin position="77"/>
        <end position="232"/>
    </location>
</feature>